<gene>
    <name evidence="2" type="ORF">EJ08DRAFT_581714</name>
</gene>
<dbReference type="OrthoDB" id="65445at2759"/>
<feature type="region of interest" description="Disordered" evidence="1">
    <location>
        <begin position="245"/>
        <end position="283"/>
    </location>
</feature>
<feature type="compositionally biased region" description="Polar residues" evidence="1">
    <location>
        <begin position="321"/>
        <end position="337"/>
    </location>
</feature>
<feature type="region of interest" description="Disordered" evidence="1">
    <location>
        <begin position="1"/>
        <end position="32"/>
    </location>
</feature>
<dbReference type="Proteomes" id="UP000800235">
    <property type="component" value="Unassembled WGS sequence"/>
</dbReference>
<organism evidence="2 3">
    <name type="scientific">Tothia fuscella</name>
    <dbReference type="NCBI Taxonomy" id="1048955"/>
    <lineage>
        <taxon>Eukaryota</taxon>
        <taxon>Fungi</taxon>
        <taxon>Dikarya</taxon>
        <taxon>Ascomycota</taxon>
        <taxon>Pezizomycotina</taxon>
        <taxon>Dothideomycetes</taxon>
        <taxon>Pleosporomycetidae</taxon>
        <taxon>Venturiales</taxon>
        <taxon>Cylindrosympodiaceae</taxon>
        <taxon>Tothia</taxon>
    </lineage>
</organism>
<sequence length="420" mass="46332">MTDSDPATEFTQSEPEPATTAATPALPDYMTDPNAILKDTDVTWRYGKPPDYSKTRTFYENTKSKNHPAGSLPDLVENLVKNWEIEASFKPKLSEWRTVNHDRYSFSMNGGPPKKAEHMLQVGTYNAIITPNEYYSPEHSDFASSHKTFKRMMPTFAWEVVEVFSGPPTVAFRWRHWGEMKNDYVGFNNKGEKITAKAHGGPIDITGVTVATVDEDMKITHLDTYQDPTEMFRQIAPEGIVNKQVMNGTDPSAAMDEPEQPSQSSPISTGEAHVSHAKEKNSSGGFFSRVVSSALSSVRSRRKSNDADPVAIETDLGKLSLNGSTQGNKQGRQTGSDRMSPVQGLRETTSVVAQSDSHLNHDREYNIRMPGAFPGGVEEQVHPHAGQAVAAAPHSTETQVAHDEMGTITTAECPFLMNRE</sequence>
<evidence type="ECO:0000313" key="2">
    <source>
        <dbReference type="EMBL" id="KAF2434772.1"/>
    </source>
</evidence>
<protein>
    <recommendedName>
        <fullName evidence="4">Pathogen-related protein</fullName>
    </recommendedName>
</protein>
<accession>A0A9P4P017</accession>
<dbReference type="InterPro" id="IPR053218">
    <property type="entry name" value="Pathogen-related_defense"/>
</dbReference>
<dbReference type="SUPFAM" id="SSF54427">
    <property type="entry name" value="NTF2-like"/>
    <property type="match status" value="1"/>
</dbReference>
<evidence type="ECO:0008006" key="4">
    <source>
        <dbReference type="Google" id="ProtNLM"/>
    </source>
</evidence>
<reference evidence="2" key="1">
    <citation type="journal article" date="2020" name="Stud. Mycol.">
        <title>101 Dothideomycetes genomes: a test case for predicting lifestyles and emergence of pathogens.</title>
        <authorList>
            <person name="Haridas S."/>
            <person name="Albert R."/>
            <person name="Binder M."/>
            <person name="Bloem J."/>
            <person name="Labutti K."/>
            <person name="Salamov A."/>
            <person name="Andreopoulos B."/>
            <person name="Baker S."/>
            <person name="Barry K."/>
            <person name="Bills G."/>
            <person name="Bluhm B."/>
            <person name="Cannon C."/>
            <person name="Castanera R."/>
            <person name="Culley D."/>
            <person name="Daum C."/>
            <person name="Ezra D."/>
            <person name="Gonzalez J."/>
            <person name="Henrissat B."/>
            <person name="Kuo A."/>
            <person name="Liang C."/>
            <person name="Lipzen A."/>
            <person name="Lutzoni F."/>
            <person name="Magnuson J."/>
            <person name="Mondo S."/>
            <person name="Nolan M."/>
            <person name="Ohm R."/>
            <person name="Pangilinan J."/>
            <person name="Park H.-J."/>
            <person name="Ramirez L."/>
            <person name="Alfaro M."/>
            <person name="Sun H."/>
            <person name="Tritt A."/>
            <person name="Yoshinaga Y."/>
            <person name="Zwiers L.-H."/>
            <person name="Turgeon B."/>
            <person name="Goodwin S."/>
            <person name="Spatafora J."/>
            <person name="Crous P."/>
            <person name="Grigoriev I."/>
        </authorList>
    </citation>
    <scope>NUCLEOTIDE SEQUENCE</scope>
    <source>
        <strain evidence="2">CBS 130266</strain>
    </source>
</reference>
<dbReference type="PANTHER" id="PTHR31723">
    <property type="entry name" value="PATHOGENESIS-RELATED FAMILY PROTEIN"/>
    <property type="match status" value="1"/>
</dbReference>
<evidence type="ECO:0000313" key="3">
    <source>
        <dbReference type="Proteomes" id="UP000800235"/>
    </source>
</evidence>
<feature type="compositionally biased region" description="Polar residues" evidence="1">
    <location>
        <begin position="1"/>
        <end position="13"/>
    </location>
</feature>
<comment type="caution">
    <text evidence="2">The sequence shown here is derived from an EMBL/GenBank/DDBJ whole genome shotgun (WGS) entry which is preliminary data.</text>
</comment>
<dbReference type="InterPro" id="IPR032710">
    <property type="entry name" value="NTF2-like_dom_sf"/>
</dbReference>
<dbReference type="PANTHER" id="PTHR31723:SF10">
    <property type="entry name" value="PATHOGEN-RELATED PROTEIN"/>
    <property type="match status" value="1"/>
</dbReference>
<feature type="compositionally biased region" description="Low complexity" evidence="1">
    <location>
        <begin position="14"/>
        <end position="25"/>
    </location>
</feature>
<dbReference type="Gene3D" id="3.10.450.50">
    <property type="match status" value="1"/>
</dbReference>
<keyword evidence="3" id="KW-1185">Reference proteome</keyword>
<proteinExistence type="predicted"/>
<dbReference type="EMBL" id="MU007015">
    <property type="protein sequence ID" value="KAF2434772.1"/>
    <property type="molecule type" value="Genomic_DNA"/>
</dbReference>
<feature type="region of interest" description="Disordered" evidence="1">
    <location>
        <begin position="296"/>
        <end position="347"/>
    </location>
</feature>
<name>A0A9P4P017_9PEZI</name>
<dbReference type="AlphaFoldDB" id="A0A9P4P017"/>
<evidence type="ECO:0000256" key="1">
    <source>
        <dbReference type="SAM" id="MobiDB-lite"/>
    </source>
</evidence>